<organism evidence="1 2">
    <name type="scientific">Leptidea sinapis</name>
    <dbReference type="NCBI Taxonomy" id="189913"/>
    <lineage>
        <taxon>Eukaryota</taxon>
        <taxon>Metazoa</taxon>
        <taxon>Ecdysozoa</taxon>
        <taxon>Arthropoda</taxon>
        <taxon>Hexapoda</taxon>
        <taxon>Insecta</taxon>
        <taxon>Pterygota</taxon>
        <taxon>Neoptera</taxon>
        <taxon>Endopterygota</taxon>
        <taxon>Lepidoptera</taxon>
        <taxon>Glossata</taxon>
        <taxon>Ditrysia</taxon>
        <taxon>Papilionoidea</taxon>
        <taxon>Pieridae</taxon>
        <taxon>Dismorphiinae</taxon>
        <taxon>Leptidea</taxon>
    </lineage>
</organism>
<gene>
    <name evidence="1" type="ORF">LSINAPIS_LOCUS3001</name>
</gene>
<dbReference type="Proteomes" id="UP000324832">
    <property type="component" value="Unassembled WGS sequence"/>
</dbReference>
<evidence type="ECO:0000313" key="2">
    <source>
        <dbReference type="Proteomes" id="UP000324832"/>
    </source>
</evidence>
<dbReference type="EMBL" id="FZQP02000670">
    <property type="protein sequence ID" value="VVC89994.1"/>
    <property type="molecule type" value="Genomic_DNA"/>
</dbReference>
<accession>A0A5E4PXS5</accession>
<dbReference type="AlphaFoldDB" id="A0A5E4PXS5"/>
<protein>
    <submittedName>
        <fullName evidence="1">Uncharacterized protein</fullName>
    </submittedName>
</protein>
<proteinExistence type="predicted"/>
<reference evidence="1 2" key="1">
    <citation type="submission" date="2017-07" db="EMBL/GenBank/DDBJ databases">
        <authorList>
            <person name="Talla V."/>
            <person name="Backstrom N."/>
        </authorList>
    </citation>
    <scope>NUCLEOTIDE SEQUENCE [LARGE SCALE GENOMIC DNA]</scope>
</reference>
<name>A0A5E4PXS5_9NEOP</name>
<sequence length="115" mass="13031">MYSWYLSGIVVYSNGFVNSIEMVNVPAVSNMFTRRVNANYTEYFAGISATLDFDNVKLGMDVSTNIEGIGEGHYTGFNHNLMSNSYSTWANDILLPIVTRKVEKYEFPEIRFDGC</sequence>
<evidence type="ECO:0000313" key="1">
    <source>
        <dbReference type="EMBL" id="VVC89994.1"/>
    </source>
</evidence>
<keyword evidence="2" id="KW-1185">Reference proteome</keyword>